<name>A0AB74IEN3_LACRH</name>
<protein>
    <submittedName>
        <fullName evidence="1">Uncharacterized protein</fullName>
    </submittedName>
</protein>
<sequence length="63" mass="6997">MALIPNGRALAIWNQGPYVQVSGPVSAFTKGIGQHHFTNQKVAELTTPWPFGFEVLMRRFLGL</sequence>
<evidence type="ECO:0000313" key="1">
    <source>
        <dbReference type="EMBL" id="THC80207.1"/>
    </source>
</evidence>
<accession>A0AB74IEN3</accession>
<proteinExistence type="predicted"/>
<reference evidence="1 2" key="1">
    <citation type="submission" date="2019-04" db="EMBL/GenBank/DDBJ databases">
        <title>Genome Announcement to Ensure Probiotic Safety of Lactobacillus rhamnosus UBLR-58.</title>
        <authorList>
            <person name="Sulthana A."/>
            <person name="Lakshmi S.G."/>
            <person name="Madempudi R.S."/>
        </authorList>
    </citation>
    <scope>NUCLEOTIDE SEQUENCE [LARGE SCALE GENOMIC DNA]</scope>
    <source>
        <strain evidence="1 2">UBLR-58</strain>
    </source>
</reference>
<organism evidence="1 2">
    <name type="scientific">Lacticaseibacillus rhamnosus</name>
    <name type="common">Lactobacillus rhamnosus</name>
    <dbReference type="NCBI Taxonomy" id="47715"/>
    <lineage>
        <taxon>Bacteria</taxon>
        <taxon>Bacillati</taxon>
        <taxon>Bacillota</taxon>
        <taxon>Bacilli</taxon>
        <taxon>Lactobacillales</taxon>
        <taxon>Lactobacillaceae</taxon>
        <taxon>Lacticaseibacillus</taxon>
    </lineage>
</organism>
<comment type="caution">
    <text evidence="1">The sequence shown here is derived from an EMBL/GenBank/DDBJ whole genome shotgun (WGS) entry which is preliminary data.</text>
</comment>
<gene>
    <name evidence="1" type="ORF">E6L36_07235</name>
</gene>
<dbReference type="EMBL" id="SSHM01000001">
    <property type="protein sequence ID" value="THC80207.1"/>
    <property type="molecule type" value="Genomic_DNA"/>
</dbReference>
<evidence type="ECO:0000313" key="2">
    <source>
        <dbReference type="Proteomes" id="UP000307517"/>
    </source>
</evidence>
<dbReference type="Proteomes" id="UP000307517">
    <property type="component" value="Unassembled WGS sequence"/>
</dbReference>
<dbReference type="AlphaFoldDB" id="A0AB74IEN3"/>